<dbReference type="Proteomes" id="UP001140096">
    <property type="component" value="Unassembled WGS sequence"/>
</dbReference>
<dbReference type="EMBL" id="JANBUP010000555">
    <property type="protein sequence ID" value="KAJ2811006.1"/>
    <property type="molecule type" value="Genomic_DNA"/>
</dbReference>
<reference evidence="1" key="1">
    <citation type="submission" date="2022-07" db="EMBL/GenBank/DDBJ databases">
        <title>Phylogenomic reconstructions and comparative analyses of Kickxellomycotina fungi.</title>
        <authorList>
            <person name="Reynolds N.K."/>
            <person name="Stajich J.E."/>
            <person name="Barry K."/>
            <person name="Grigoriev I.V."/>
            <person name="Crous P."/>
            <person name="Smith M.E."/>
        </authorList>
    </citation>
    <scope>NUCLEOTIDE SEQUENCE</scope>
    <source>
        <strain evidence="1">CBS 102833</strain>
    </source>
</reference>
<organism evidence="1 2">
    <name type="scientific">Coemansia furcata</name>
    <dbReference type="NCBI Taxonomy" id="417177"/>
    <lineage>
        <taxon>Eukaryota</taxon>
        <taxon>Fungi</taxon>
        <taxon>Fungi incertae sedis</taxon>
        <taxon>Zoopagomycota</taxon>
        <taxon>Kickxellomycotina</taxon>
        <taxon>Kickxellomycetes</taxon>
        <taxon>Kickxellales</taxon>
        <taxon>Kickxellaceae</taxon>
        <taxon>Coemansia</taxon>
    </lineage>
</organism>
<sequence length="191" mass="20681">MKLSQVISVVSLGAVVHCSNFYYQPNGLFVPISLGVSANVQQQQQTPQAQIQQQTPQAQAQRPPQEPPARSPWSLGNLFGLGSWFGGNKSSNDLTPAVHDPATTLLAQFLTPMRAVAARFLARVQTQLEKADPKDLAKALRGPFNDLKDYLVSHWPKPETKSLVLPGTPPNIPVPAIRGSIAAEMARVAQN</sequence>
<proteinExistence type="predicted"/>
<evidence type="ECO:0000313" key="2">
    <source>
        <dbReference type="Proteomes" id="UP001140096"/>
    </source>
</evidence>
<name>A0ACC1LL55_9FUNG</name>
<keyword evidence="2" id="KW-1185">Reference proteome</keyword>
<gene>
    <name evidence="1" type="ORF">H4S07_002332</name>
</gene>
<protein>
    <submittedName>
        <fullName evidence="1">Uncharacterized protein</fullName>
    </submittedName>
</protein>
<evidence type="ECO:0000313" key="1">
    <source>
        <dbReference type="EMBL" id="KAJ2811006.1"/>
    </source>
</evidence>
<comment type="caution">
    <text evidence="1">The sequence shown here is derived from an EMBL/GenBank/DDBJ whole genome shotgun (WGS) entry which is preliminary data.</text>
</comment>
<accession>A0ACC1LL55</accession>